<protein>
    <submittedName>
        <fullName evidence="1">SRPBCC family protein</fullName>
    </submittedName>
</protein>
<name>A0A6P2BZM9_9ACTN</name>
<keyword evidence="2" id="KW-1185">Reference proteome</keyword>
<organism evidence="1 2">
    <name type="scientific">Trebonia kvetii</name>
    <dbReference type="NCBI Taxonomy" id="2480626"/>
    <lineage>
        <taxon>Bacteria</taxon>
        <taxon>Bacillati</taxon>
        <taxon>Actinomycetota</taxon>
        <taxon>Actinomycetes</taxon>
        <taxon>Streptosporangiales</taxon>
        <taxon>Treboniaceae</taxon>
        <taxon>Trebonia</taxon>
    </lineage>
</organism>
<dbReference type="EMBL" id="RPFW01000003">
    <property type="protein sequence ID" value="TVZ04370.1"/>
    <property type="molecule type" value="Genomic_DNA"/>
</dbReference>
<dbReference type="Proteomes" id="UP000460272">
    <property type="component" value="Unassembled WGS sequence"/>
</dbReference>
<evidence type="ECO:0000313" key="2">
    <source>
        <dbReference type="Proteomes" id="UP000460272"/>
    </source>
</evidence>
<accession>A0A6P2BZM9</accession>
<sequence length="173" mass="19077">MAAGRCDGYVLLMARSQWHRFYATSVEAPPDVLFRLLSDLPNYADWLPGSAAYGHTTDVEPYPVQQGTRYHDGKPGEPGKDWWGTVTGFQPPGSVDFQHTIRVAQLMATVDVHIHYSLEAADGATTVTRWLVLDVAMPAVFRPLRPLITAGFDKENVRTMAALKAYAESRAAA</sequence>
<dbReference type="Gene3D" id="3.30.530.20">
    <property type="match status" value="1"/>
</dbReference>
<dbReference type="CDD" id="cd07812">
    <property type="entry name" value="SRPBCC"/>
    <property type="match status" value="1"/>
</dbReference>
<dbReference type="SUPFAM" id="SSF55961">
    <property type="entry name" value="Bet v1-like"/>
    <property type="match status" value="1"/>
</dbReference>
<proteinExistence type="predicted"/>
<gene>
    <name evidence="1" type="ORF">EAS64_18550</name>
</gene>
<evidence type="ECO:0000313" key="1">
    <source>
        <dbReference type="EMBL" id="TVZ04370.1"/>
    </source>
</evidence>
<dbReference type="AlphaFoldDB" id="A0A6P2BZM9"/>
<reference evidence="1 2" key="1">
    <citation type="submission" date="2018-11" db="EMBL/GenBank/DDBJ databases">
        <title>Trebonia kvetii gen.nov., sp.nov., a novel acidophilic actinobacterium, and proposal of the new actinobacterial family Treboniaceae fam. nov.</title>
        <authorList>
            <person name="Rapoport D."/>
            <person name="Sagova-Mareckova M."/>
            <person name="Sedlacek I."/>
            <person name="Provaznik J."/>
            <person name="Kralova S."/>
            <person name="Pavlinic D."/>
            <person name="Benes V."/>
            <person name="Kopecky J."/>
        </authorList>
    </citation>
    <scope>NUCLEOTIDE SEQUENCE [LARGE SCALE GENOMIC DNA]</scope>
    <source>
        <strain evidence="1 2">15Tr583</strain>
    </source>
</reference>
<dbReference type="InterPro" id="IPR023393">
    <property type="entry name" value="START-like_dom_sf"/>
</dbReference>
<dbReference type="Pfam" id="PF10604">
    <property type="entry name" value="Polyketide_cyc2"/>
    <property type="match status" value="1"/>
</dbReference>
<dbReference type="OrthoDB" id="4823586at2"/>
<comment type="caution">
    <text evidence="1">The sequence shown here is derived from an EMBL/GenBank/DDBJ whole genome shotgun (WGS) entry which is preliminary data.</text>
</comment>
<dbReference type="InterPro" id="IPR019587">
    <property type="entry name" value="Polyketide_cyclase/dehydratase"/>
</dbReference>